<dbReference type="Pfam" id="PF00486">
    <property type="entry name" value="Trans_reg_C"/>
    <property type="match status" value="1"/>
</dbReference>
<protein>
    <recommendedName>
        <fullName evidence="4">OmpR/PhoB-type domain-containing protein</fullName>
    </recommendedName>
</protein>
<proteinExistence type="predicted"/>
<evidence type="ECO:0000313" key="5">
    <source>
        <dbReference type="EMBL" id="RVU47474.1"/>
    </source>
</evidence>
<dbReference type="GO" id="GO:0006355">
    <property type="term" value="P:regulation of DNA-templated transcription"/>
    <property type="evidence" value="ECO:0007669"/>
    <property type="project" value="InterPro"/>
</dbReference>
<keyword evidence="1 2" id="KW-0238">DNA-binding</keyword>
<dbReference type="InterPro" id="IPR036388">
    <property type="entry name" value="WH-like_DNA-bd_sf"/>
</dbReference>
<dbReference type="SUPFAM" id="SSF46894">
    <property type="entry name" value="C-terminal effector domain of the bipartite response regulators"/>
    <property type="match status" value="1"/>
</dbReference>
<dbReference type="PANTHER" id="PTHR47691:SF3">
    <property type="entry name" value="HTH-TYPE TRANSCRIPTIONAL REGULATOR RV0890C-RELATED"/>
    <property type="match status" value="1"/>
</dbReference>
<organism evidence="5 6">
    <name type="scientific">Rubrivivax rivuli</name>
    <dbReference type="NCBI Taxonomy" id="1862385"/>
    <lineage>
        <taxon>Bacteria</taxon>
        <taxon>Pseudomonadati</taxon>
        <taxon>Pseudomonadota</taxon>
        <taxon>Betaproteobacteria</taxon>
        <taxon>Burkholderiales</taxon>
        <taxon>Sphaerotilaceae</taxon>
        <taxon>Rubrivivax</taxon>
    </lineage>
</organism>
<keyword evidence="6" id="KW-1185">Reference proteome</keyword>
<evidence type="ECO:0000313" key="6">
    <source>
        <dbReference type="Proteomes" id="UP000285575"/>
    </source>
</evidence>
<dbReference type="InterPro" id="IPR027417">
    <property type="entry name" value="P-loop_NTPase"/>
</dbReference>
<feature type="region of interest" description="Disordered" evidence="3">
    <location>
        <begin position="158"/>
        <end position="183"/>
    </location>
</feature>
<feature type="compositionally biased region" description="Low complexity" evidence="3">
    <location>
        <begin position="174"/>
        <end position="183"/>
    </location>
</feature>
<dbReference type="PANTHER" id="PTHR47691">
    <property type="entry name" value="REGULATOR-RELATED"/>
    <property type="match status" value="1"/>
</dbReference>
<dbReference type="SMART" id="SM00862">
    <property type="entry name" value="Trans_reg_C"/>
    <property type="match status" value="1"/>
</dbReference>
<reference evidence="5 6" key="1">
    <citation type="submission" date="2019-01" db="EMBL/GenBank/DDBJ databases">
        <authorList>
            <person name="Chen W.-M."/>
        </authorList>
    </citation>
    <scope>NUCLEOTIDE SEQUENCE [LARGE SCALE GENOMIC DNA]</scope>
    <source>
        <strain evidence="5 6">KYPY4</strain>
    </source>
</reference>
<dbReference type="Pfam" id="PF20703">
    <property type="entry name" value="nSTAND1"/>
    <property type="match status" value="1"/>
</dbReference>
<dbReference type="Proteomes" id="UP000285575">
    <property type="component" value="Unassembled WGS sequence"/>
</dbReference>
<name>A0A437RL39_9BURK</name>
<dbReference type="OrthoDB" id="9811542at2"/>
<dbReference type="AlphaFoldDB" id="A0A437RL39"/>
<dbReference type="Gene3D" id="1.10.10.10">
    <property type="entry name" value="Winged helix-like DNA-binding domain superfamily/Winged helix DNA-binding domain"/>
    <property type="match status" value="1"/>
</dbReference>
<feature type="domain" description="OmpR/PhoB-type" evidence="4">
    <location>
        <begin position="63"/>
        <end position="156"/>
    </location>
</feature>
<feature type="DNA-binding region" description="OmpR/PhoB-type" evidence="2">
    <location>
        <begin position="63"/>
        <end position="156"/>
    </location>
</feature>
<accession>A0A437RL39</accession>
<dbReference type="GO" id="GO:0003677">
    <property type="term" value="F:DNA binding"/>
    <property type="evidence" value="ECO:0007669"/>
    <property type="project" value="UniProtKB-UniRule"/>
</dbReference>
<dbReference type="PRINTS" id="PR00364">
    <property type="entry name" value="DISEASERSIST"/>
</dbReference>
<dbReference type="Gene3D" id="3.40.50.300">
    <property type="entry name" value="P-loop containing nucleotide triphosphate hydrolases"/>
    <property type="match status" value="1"/>
</dbReference>
<dbReference type="PROSITE" id="PS51755">
    <property type="entry name" value="OMPR_PHOB"/>
    <property type="match status" value="1"/>
</dbReference>
<comment type="caution">
    <text evidence="5">The sequence shown here is derived from an EMBL/GenBank/DDBJ whole genome shotgun (WGS) entry which is preliminary data.</text>
</comment>
<dbReference type="SUPFAM" id="SSF52540">
    <property type="entry name" value="P-loop containing nucleoside triphosphate hydrolases"/>
    <property type="match status" value="1"/>
</dbReference>
<dbReference type="EMBL" id="SACR01000002">
    <property type="protein sequence ID" value="RVU47474.1"/>
    <property type="molecule type" value="Genomic_DNA"/>
</dbReference>
<evidence type="ECO:0000259" key="4">
    <source>
        <dbReference type="PROSITE" id="PS51755"/>
    </source>
</evidence>
<evidence type="ECO:0000256" key="3">
    <source>
        <dbReference type="SAM" id="MobiDB-lite"/>
    </source>
</evidence>
<feature type="region of interest" description="Disordered" evidence="3">
    <location>
        <begin position="896"/>
        <end position="918"/>
    </location>
</feature>
<dbReference type="InterPro" id="IPR001867">
    <property type="entry name" value="OmpR/PhoB-type_DNA-bd"/>
</dbReference>
<dbReference type="CDD" id="cd00383">
    <property type="entry name" value="trans_reg_C"/>
    <property type="match status" value="1"/>
</dbReference>
<dbReference type="GO" id="GO:0000160">
    <property type="term" value="P:phosphorelay signal transduction system"/>
    <property type="evidence" value="ECO:0007669"/>
    <property type="project" value="InterPro"/>
</dbReference>
<evidence type="ECO:0000256" key="2">
    <source>
        <dbReference type="PROSITE-ProRule" id="PRU01091"/>
    </source>
</evidence>
<evidence type="ECO:0000256" key="1">
    <source>
        <dbReference type="ARBA" id="ARBA00023125"/>
    </source>
</evidence>
<dbReference type="InterPro" id="IPR016032">
    <property type="entry name" value="Sig_transdc_resp-reg_C-effctor"/>
</dbReference>
<dbReference type="InterPro" id="IPR049052">
    <property type="entry name" value="nSTAND1"/>
</dbReference>
<sequence>MAGLDLGWVWGAWDGAGRPGIVAQPPPGPGLGLRKSWRCQRTACPRIRRLADAPLPHPCVDPMAVLRFQGFDIDPVARVLRVGGYPVEIGSRAFDVLLALARQPEQVVSKRQILDSAWGALMVEENNISVQISTLRKLLGAQAIATVPAIGYRLSVPRRDDTPAAAPPAPPAPSSAALAPTAPQAPRLVGREADLTALTGWLAQSPLVSITGTGGVGKTALAQALVARRSATLAGDVCWLELDLLRNGDELVPRLAAALQIEILACADGREALLQALSQAQVLVVMDNCEHLSAAVAEIVSAALARAPGVRWLLTSRTPLHVAGERVYRLDPLATPGPGVSPDHVAEYPALQLLWQRTVEGDRRFLLDASNVKVAAELCQQLDGLPLAIEMAAARVASLGLVVVHAQLRQRRLLSRRQGPGAARHQSLRQTYDWSYELLTPTERLVFRRLQPFVGGFRVEVACQVVCLDAADATLGEWDLLDALGALVDKSLVHRHREQGDRFYLLESARDYAAELLERQGETAAIQRSHAQALARWFEDANEQLDHLADAPWMDRYATERANLRQALAWACEHGEPDTLAVLVAGLAQVDTLLQTAPEVLQTPVPMDRLALAGQRRRAWACLELGRAHHEDGRRQVGTELTRRALDDYRAAGDQAGEYRALAQLIRLCEAQPGRLGEALEAWARLRESESWELSARVRLWGEITSGLFYRSDRKAAQLQALQQRAADAGFAMLASTCRVRLSDRLLVEGQYEAVLEATDHDLESWDLGPRLRSLMLCNRALAGVRLGRLELARQAARAAVRASPGVAFLVLESMALAATREARWDDAALLAACAARLRHERALQPDPAEAALIEDVQAALVQQFDAGSLAELRRQGEALPLQAALARALSASPLGAGPTRAQPARAAAAAMPADPAS</sequence>
<gene>
    <name evidence="5" type="ORF">EOE66_06955</name>
</gene>